<keyword evidence="2" id="KW-1185">Reference proteome</keyword>
<proteinExistence type="predicted"/>
<reference evidence="1 2" key="1">
    <citation type="submission" date="2019-10" db="EMBL/GenBank/DDBJ databases">
        <title>Genomic and transcriptomic insights into the perfect genentic adaptation of a filamentous nitrogen-fixing cyanobacterium to rice fields.</title>
        <authorList>
            <person name="Chen Z."/>
        </authorList>
    </citation>
    <scope>NUCLEOTIDE SEQUENCE [LARGE SCALE GENOMIC DNA]</scope>
    <source>
        <strain evidence="1">CCNUC1</strain>
    </source>
</reference>
<gene>
    <name evidence="1" type="ORF">GXM_00546</name>
</gene>
<accession>A0A5P8VRK3</accession>
<dbReference type="Proteomes" id="UP000326678">
    <property type="component" value="Chromosome Gxm1"/>
</dbReference>
<evidence type="ECO:0000313" key="2">
    <source>
        <dbReference type="Proteomes" id="UP000326678"/>
    </source>
</evidence>
<dbReference type="EMBL" id="CP045226">
    <property type="protein sequence ID" value="QFS43073.1"/>
    <property type="molecule type" value="Genomic_DNA"/>
</dbReference>
<protein>
    <submittedName>
        <fullName evidence="1">Uncharacterized protein</fullName>
    </submittedName>
</protein>
<organism evidence="1 2">
    <name type="scientific">Nostoc sphaeroides CCNUC1</name>
    <dbReference type="NCBI Taxonomy" id="2653204"/>
    <lineage>
        <taxon>Bacteria</taxon>
        <taxon>Bacillati</taxon>
        <taxon>Cyanobacteriota</taxon>
        <taxon>Cyanophyceae</taxon>
        <taxon>Nostocales</taxon>
        <taxon>Nostocaceae</taxon>
        <taxon>Nostoc</taxon>
    </lineage>
</organism>
<evidence type="ECO:0000313" key="1">
    <source>
        <dbReference type="EMBL" id="QFS43073.1"/>
    </source>
</evidence>
<sequence length="39" mass="4288">MIRCKFFQEHPGYYTGSYSGNNAPQEGCCGQNGILLFVG</sequence>
<dbReference type="AlphaFoldDB" id="A0A5P8VRK3"/>
<name>A0A5P8VRK3_9NOSO</name>
<dbReference type="KEGG" id="nsh:GXM_00546"/>